<dbReference type="OrthoDB" id="20872at2759"/>
<feature type="domain" description="Oxidoreductase acuF-like C2H2 type zinc-finger" evidence="3">
    <location>
        <begin position="323"/>
        <end position="352"/>
    </location>
</feature>
<evidence type="ECO:0000313" key="5">
    <source>
        <dbReference type="Proteomes" id="UP000566819"/>
    </source>
</evidence>
<reference evidence="4 5" key="1">
    <citation type="submission" date="2020-03" db="EMBL/GenBank/DDBJ databases">
        <title>Draft Genome Sequence of Cudoniella acicularis.</title>
        <authorList>
            <person name="Buettner E."/>
            <person name="Kellner H."/>
        </authorList>
    </citation>
    <scope>NUCLEOTIDE SEQUENCE [LARGE SCALE GENOMIC DNA]</scope>
    <source>
        <strain evidence="4 5">DSM 108380</strain>
    </source>
</reference>
<dbReference type="Pfam" id="PF26082">
    <property type="entry name" value="zf-C2H2_AcuF"/>
    <property type="match status" value="1"/>
</dbReference>
<evidence type="ECO:0000259" key="2">
    <source>
        <dbReference type="Pfam" id="PF22942"/>
    </source>
</evidence>
<accession>A0A8H4RAT5</accession>
<dbReference type="InterPro" id="IPR054289">
    <property type="entry name" value="DUF7025"/>
</dbReference>
<dbReference type="EMBL" id="JAAMPI010001386">
    <property type="protein sequence ID" value="KAF4625405.1"/>
    <property type="molecule type" value="Genomic_DNA"/>
</dbReference>
<dbReference type="AlphaFoldDB" id="A0A8H4RAT5"/>
<organism evidence="4 5">
    <name type="scientific">Cudoniella acicularis</name>
    <dbReference type="NCBI Taxonomy" id="354080"/>
    <lineage>
        <taxon>Eukaryota</taxon>
        <taxon>Fungi</taxon>
        <taxon>Dikarya</taxon>
        <taxon>Ascomycota</taxon>
        <taxon>Pezizomycotina</taxon>
        <taxon>Leotiomycetes</taxon>
        <taxon>Helotiales</taxon>
        <taxon>Tricladiaceae</taxon>
        <taxon>Cudoniella</taxon>
    </lineage>
</organism>
<feature type="region of interest" description="Disordered" evidence="1">
    <location>
        <begin position="95"/>
        <end position="147"/>
    </location>
</feature>
<evidence type="ECO:0000259" key="3">
    <source>
        <dbReference type="Pfam" id="PF26082"/>
    </source>
</evidence>
<keyword evidence="5" id="KW-1185">Reference proteome</keyword>
<evidence type="ECO:0000313" key="4">
    <source>
        <dbReference type="EMBL" id="KAF4625405.1"/>
    </source>
</evidence>
<feature type="compositionally biased region" description="Basic and acidic residues" evidence="1">
    <location>
        <begin position="103"/>
        <end position="116"/>
    </location>
</feature>
<proteinExistence type="predicted"/>
<dbReference type="PANTHER" id="PTHR35391">
    <property type="entry name" value="C2H2-TYPE DOMAIN-CONTAINING PROTEIN-RELATED"/>
    <property type="match status" value="1"/>
</dbReference>
<gene>
    <name evidence="4" type="ORF">G7Y89_g12761</name>
</gene>
<sequence length="1005" mass="112222">MAEAASLDVGSPKISNAAAACAGTFHALLTSDALPSYDSGWTEDQMARFNIWASNLGVFAQGHTSADHRLQGFDDVRSLMFQFLKALLENLICTTGTPTPHETVNDESRADNKGSDGHPPSSSTPSFTFSSMSSSKESSGGSIPTPVAKARVEVEDAISRLNRLSASIRKSGTQARDLKAAPFIDQDYDGNDLTAFYSRLSSLIVDQKFPKANEEIRQRLARSLSRRRNQLAYRRRHQQKSEQANASLDATTRSVPHDLKTPTQIDVKRPLLSNMSAPVLDPKGLLNRAGSTISGAHSTAMLCSPSRVPNFNFLSAPKVNETGFFECPYCLILCPVEEARGKSWKHHVMKDLAPYLCLSNECDKPDEPFQTFSDWIAHIRNEHATLHWECLAPIHEPASFADQNLYMDHMRRFHSGSFADSQLPALAQMSARVESRIFSICPLCDHLPEGFVQERPDQHQQEDQNALQKHIAQHLQSMALISFSWLGDLKSEMSSKIESDLAFEDETGILIFHDPPDRAVQVDSYLDPDWNGICPAPSSIELDEVWQDFTGTSQDTARALEWWFVTKSKNLTFDHTQDEKLAPFVKAYMLSDVARPKVPAGFESKDKNYQRQHEPLQLHRVHCQGQVFVYSDAPIWQPIWRPDDIHTTNTPPEHLAGNQVYKEALFGYDFIAGHDYKCDCLSKAPLAGPHLTKSAPVSREFIKLLSQELCDALINLKIDGKEFQLGQEIDSPYLFFYHGREYIESHIKASTADISSLKGFLDYIYLHVGAEYEEADRCFSSGVVVSRFMPYLFFPDTILVSNDKSGARDVEAFRQTTEIRSFADNDSKLVWEIDMEYVILENSTLIPRTTTFTISCDSSDGATEITSLDVFPLKFAKPGIEDHLLAQRNETKELFMSSSIVTIRDVTIALEGGLKFQRTGRIADNPTNPTSGTGPERERRLPLNAKGGFLSTGACDPSSVVFTDNLTLTYTDPICGAQGYSDPLFSAWKKGQVTRISLKLEESDE</sequence>
<protein>
    <submittedName>
        <fullName evidence="4">Uncharacterized protein</fullName>
    </submittedName>
</protein>
<dbReference type="PANTHER" id="PTHR35391:SF7">
    <property type="entry name" value="C2H2-TYPE DOMAIN-CONTAINING PROTEIN"/>
    <property type="match status" value="1"/>
</dbReference>
<feature type="region of interest" description="Disordered" evidence="1">
    <location>
        <begin position="234"/>
        <end position="257"/>
    </location>
</feature>
<name>A0A8H4RAT5_9HELO</name>
<feature type="compositionally biased region" description="Low complexity" evidence="1">
    <location>
        <begin position="120"/>
        <end position="142"/>
    </location>
</feature>
<dbReference type="InterPro" id="IPR058925">
    <property type="entry name" value="zf-C2H2_AcuF"/>
</dbReference>
<dbReference type="Proteomes" id="UP000566819">
    <property type="component" value="Unassembled WGS sequence"/>
</dbReference>
<dbReference type="Pfam" id="PF22942">
    <property type="entry name" value="DUF7025"/>
    <property type="match status" value="1"/>
</dbReference>
<feature type="compositionally biased region" description="Polar residues" evidence="1">
    <location>
        <begin position="241"/>
        <end position="254"/>
    </location>
</feature>
<feature type="region of interest" description="Disordered" evidence="1">
    <location>
        <begin position="919"/>
        <end position="940"/>
    </location>
</feature>
<feature type="domain" description="DUF7025" evidence="2">
    <location>
        <begin position="776"/>
        <end position="876"/>
    </location>
</feature>
<comment type="caution">
    <text evidence="4">The sequence shown here is derived from an EMBL/GenBank/DDBJ whole genome shotgun (WGS) entry which is preliminary data.</text>
</comment>
<evidence type="ECO:0000256" key="1">
    <source>
        <dbReference type="SAM" id="MobiDB-lite"/>
    </source>
</evidence>